<evidence type="ECO:0000313" key="8">
    <source>
        <dbReference type="EMBL" id="MFC4603334.1"/>
    </source>
</evidence>
<evidence type="ECO:0000256" key="4">
    <source>
        <dbReference type="PROSITE-ProRule" id="PRU00277"/>
    </source>
</evidence>
<dbReference type="Gene3D" id="3.10.50.40">
    <property type="match status" value="1"/>
</dbReference>
<evidence type="ECO:0000313" key="9">
    <source>
        <dbReference type="Proteomes" id="UP001595914"/>
    </source>
</evidence>
<dbReference type="InterPro" id="IPR046357">
    <property type="entry name" value="PPIase_dom_sf"/>
</dbReference>
<dbReference type="RefSeq" id="WP_378415182.1">
    <property type="nucleotide sequence ID" value="NZ_JBHSFO010000002.1"/>
</dbReference>
<accession>A0ABV9FQ28</accession>
<dbReference type="Pfam" id="PF00254">
    <property type="entry name" value="FKBP_C"/>
    <property type="match status" value="1"/>
</dbReference>
<organism evidence="8 9">
    <name type="scientific">Rhodococcus kronopolitis</name>
    <dbReference type="NCBI Taxonomy" id="1460226"/>
    <lineage>
        <taxon>Bacteria</taxon>
        <taxon>Bacillati</taxon>
        <taxon>Actinomycetota</taxon>
        <taxon>Actinomycetes</taxon>
        <taxon>Mycobacteriales</taxon>
        <taxon>Nocardiaceae</taxon>
        <taxon>Rhodococcus</taxon>
    </lineage>
</organism>
<evidence type="ECO:0000256" key="3">
    <source>
        <dbReference type="ARBA" id="ARBA00023235"/>
    </source>
</evidence>
<dbReference type="PROSITE" id="PS51257">
    <property type="entry name" value="PROKAR_LIPOPROTEIN"/>
    <property type="match status" value="1"/>
</dbReference>
<sequence length="171" mass="17336">MLSRKNLLRSVPIALAAVTALTLTGCSSDSGSTDSASDASLVEGDLKVQFNGDEPPTLTLPADKPELAATKITVVAEGEGATVGPNDQVTLDYQGTSWDTGEIFDQSYGGSPATFAPSQVIPGFAQALVGQKVGSKILAEIPPAEAYGPAGSGAQLAGQTLVFLVDIKSVA</sequence>
<feature type="chain" id="PRO_5045927597" description="Peptidyl-prolyl cis-trans isomerase" evidence="6">
    <location>
        <begin position="17"/>
        <end position="171"/>
    </location>
</feature>
<feature type="signal peptide" evidence="6">
    <location>
        <begin position="1"/>
        <end position="16"/>
    </location>
</feature>
<evidence type="ECO:0000256" key="1">
    <source>
        <dbReference type="ARBA" id="ARBA00000971"/>
    </source>
</evidence>
<dbReference type="GO" id="GO:0003755">
    <property type="term" value="F:peptidyl-prolyl cis-trans isomerase activity"/>
    <property type="evidence" value="ECO:0007669"/>
    <property type="project" value="UniProtKB-EC"/>
</dbReference>
<dbReference type="PROSITE" id="PS50059">
    <property type="entry name" value="FKBP_PPIASE"/>
    <property type="match status" value="1"/>
</dbReference>
<keyword evidence="9" id="KW-1185">Reference proteome</keyword>
<keyword evidence="2 4" id="KW-0697">Rotamase</keyword>
<evidence type="ECO:0000256" key="2">
    <source>
        <dbReference type="ARBA" id="ARBA00023110"/>
    </source>
</evidence>
<reference evidence="9" key="1">
    <citation type="journal article" date="2019" name="Int. J. Syst. Evol. Microbiol.">
        <title>The Global Catalogue of Microorganisms (GCM) 10K type strain sequencing project: providing services to taxonomists for standard genome sequencing and annotation.</title>
        <authorList>
            <consortium name="The Broad Institute Genomics Platform"/>
            <consortium name="The Broad Institute Genome Sequencing Center for Infectious Disease"/>
            <person name="Wu L."/>
            <person name="Ma J."/>
        </authorList>
    </citation>
    <scope>NUCLEOTIDE SEQUENCE [LARGE SCALE GENOMIC DNA]</scope>
    <source>
        <strain evidence="9">CCUG 54520</strain>
    </source>
</reference>
<evidence type="ECO:0000256" key="6">
    <source>
        <dbReference type="SAM" id="SignalP"/>
    </source>
</evidence>
<keyword evidence="3 4" id="KW-0413">Isomerase</keyword>
<evidence type="ECO:0000256" key="5">
    <source>
        <dbReference type="RuleBase" id="RU003915"/>
    </source>
</evidence>
<protein>
    <recommendedName>
        <fullName evidence="5">Peptidyl-prolyl cis-trans isomerase</fullName>
        <ecNumber evidence="5">5.2.1.8</ecNumber>
    </recommendedName>
</protein>
<gene>
    <name evidence="8" type="ORF">ACFO6S_06520</name>
</gene>
<dbReference type="InterPro" id="IPR001179">
    <property type="entry name" value="PPIase_FKBP_dom"/>
</dbReference>
<dbReference type="Proteomes" id="UP001595914">
    <property type="component" value="Unassembled WGS sequence"/>
</dbReference>
<keyword evidence="6" id="KW-0732">Signal</keyword>
<comment type="similarity">
    <text evidence="5">Belongs to the FKBP-type PPIase family.</text>
</comment>
<dbReference type="EMBL" id="JBHSFO010000002">
    <property type="protein sequence ID" value="MFC4603334.1"/>
    <property type="molecule type" value="Genomic_DNA"/>
</dbReference>
<comment type="catalytic activity">
    <reaction evidence="1 4 5">
        <text>[protein]-peptidylproline (omega=180) = [protein]-peptidylproline (omega=0)</text>
        <dbReference type="Rhea" id="RHEA:16237"/>
        <dbReference type="Rhea" id="RHEA-COMP:10747"/>
        <dbReference type="Rhea" id="RHEA-COMP:10748"/>
        <dbReference type="ChEBI" id="CHEBI:83833"/>
        <dbReference type="ChEBI" id="CHEBI:83834"/>
        <dbReference type="EC" id="5.2.1.8"/>
    </reaction>
</comment>
<dbReference type="SUPFAM" id="SSF54534">
    <property type="entry name" value="FKBP-like"/>
    <property type="match status" value="1"/>
</dbReference>
<evidence type="ECO:0000259" key="7">
    <source>
        <dbReference type="PROSITE" id="PS50059"/>
    </source>
</evidence>
<dbReference type="EC" id="5.2.1.8" evidence="5"/>
<proteinExistence type="inferred from homology"/>
<feature type="domain" description="PPIase FKBP-type" evidence="7">
    <location>
        <begin position="86"/>
        <end position="171"/>
    </location>
</feature>
<comment type="caution">
    <text evidence="8">The sequence shown here is derived from an EMBL/GenBank/DDBJ whole genome shotgun (WGS) entry which is preliminary data.</text>
</comment>
<name>A0ABV9FQ28_9NOCA</name>